<keyword evidence="3" id="KW-0804">Transcription</keyword>
<dbReference type="EMBL" id="AP022613">
    <property type="protein sequence ID" value="BBZ39261.1"/>
    <property type="molecule type" value="Genomic_DNA"/>
</dbReference>
<name>A0A7I7YEI4_9MYCO</name>
<dbReference type="SMART" id="SM00342">
    <property type="entry name" value="HTH_ARAC"/>
    <property type="match status" value="1"/>
</dbReference>
<dbReference type="InterPro" id="IPR050204">
    <property type="entry name" value="AraC_XylS_family_regulators"/>
</dbReference>
<accession>A0A7I7YEI4</accession>
<evidence type="ECO:0000256" key="3">
    <source>
        <dbReference type="ARBA" id="ARBA00023163"/>
    </source>
</evidence>
<dbReference type="Proteomes" id="UP000467385">
    <property type="component" value="Chromosome"/>
</dbReference>
<dbReference type="Pfam" id="PF12833">
    <property type="entry name" value="HTH_18"/>
    <property type="match status" value="1"/>
</dbReference>
<dbReference type="PANTHER" id="PTHR46796">
    <property type="entry name" value="HTH-TYPE TRANSCRIPTIONAL ACTIVATOR RHAS-RELATED"/>
    <property type="match status" value="1"/>
</dbReference>
<organism evidence="5 6">
    <name type="scientific">Mycobacterium conspicuum</name>
    <dbReference type="NCBI Taxonomy" id="44010"/>
    <lineage>
        <taxon>Bacteria</taxon>
        <taxon>Bacillati</taxon>
        <taxon>Actinomycetota</taxon>
        <taxon>Actinomycetes</taxon>
        <taxon>Mycobacteriales</taxon>
        <taxon>Mycobacteriaceae</taxon>
        <taxon>Mycobacterium</taxon>
    </lineage>
</organism>
<dbReference type="PROSITE" id="PS01124">
    <property type="entry name" value="HTH_ARAC_FAMILY_2"/>
    <property type="match status" value="1"/>
</dbReference>
<dbReference type="GO" id="GO:0043565">
    <property type="term" value="F:sequence-specific DNA binding"/>
    <property type="evidence" value="ECO:0007669"/>
    <property type="project" value="InterPro"/>
</dbReference>
<gene>
    <name evidence="5" type="ORF">MCNS_23240</name>
</gene>
<keyword evidence="1" id="KW-0805">Transcription regulation</keyword>
<keyword evidence="2" id="KW-0238">DNA-binding</keyword>
<proteinExistence type="predicted"/>
<dbReference type="GO" id="GO:0003700">
    <property type="term" value="F:DNA-binding transcription factor activity"/>
    <property type="evidence" value="ECO:0007669"/>
    <property type="project" value="InterPro"/>
</dbReference>
<sequence>MLSMVTLAARPQFSLEAWTCRPDSSGWSAIERPLGGRLVLVRSGRFQRRAAGGPADLDPTVGYLGAPEDEDQFAHPHGGDVCTSVRLTAASWRRLVGEPGRMPRSTFYADARLELAHRRLLAAVDVDYQLAENLLALTVAALRQVTDRRTPLTDPPVPADARLVQRAREAIHDDHPAARGLFPLAELLDVSPYRLSRAFPKHLGVSLTSYRNRVRVGRALERLQAETSTMADIAAALGFADQAHFTRVMRAHVGHTPNALRRALQTTGYMSKPMSRTRTECVNAPTAR</sequence>
<dbReference type="InterPro" id="IPR009057">
    <property type="entry name" value="Homeodomain-like_sf"/>
</dbReference>
<feature type="domain" description="HTH araC/xylS-type" evidence="4">
    <location>
        <begin position="165"/>
        <end position="263"/>
    </location>
</feature>
<dbReference type="InterPro" id="IPR018060">
    <property type="entry name" value="HTH_AraC"/>
</dbReference>
<evidence type="ECO:0000256" key="2">
    <source>
        <dbReference type="ARBA" id="ARBA00023125"/>
    </source>
</evidence>
<evidence type="ECO:0000256" key="1">
    <source>
        <dbReference type="ARBA" id="ARBA00023015"/>
    </source>
</evidence>
<evidence type="ECO:0000259" key="4">
    <source>
        <dbReference type="PROSITE" id="PS01124"/>
    </source>
</evidence>
<evidence type="ECO:0000313" key="5">
    <source>
        <dbReference type="EMBL" id="BBZ39261.1"/>
    </source>
</evidence>
<dbReference type="AlphaFoldDB" id="A0A7I7YEI4"/>
<keyword evidence="6" id="KW-1185">Reference proteome</keyword>
<protein>
    <submittedName>
        <fullName evidence="5">AraC family transcriptional regulator</fullName>
    </submittedName>
</protein>
<dbReference type="Gene3D" id="1.10.10.60">
    <property type="entry name" value="Homeodomain-like"/>
    <property type="match status" value="1"/>
</dbReference>
<dbReference type="SUPFAM" id="SSF46689">
    <property type="entry name" value="Homeodomain-like"/>
    <property type="match status" value="2"/>
</dbReference>
<evidence type="ECO:0000313" key="6">
    <source>
        <dbReference type="Proteomes" id="UP000467385"/>
    </source>
</evidence>
<reference evidence="5 6" key="1">
    <citation type="journal article" date="2019" name="Emerg. Microbes Infect.">
        <title>Comprehensive subspecies identification of 175 nontuberculous mycobacteria species based on 7547 genomic profiles.</title>
        <authorList>
            <person name="Matsumoto Y."/>
            <person name="Kinjo T."/>
            <person name="Motooka D."/>
            <person name="Nabeya D."/>
            <person name="Jung N."/>
            <person name="Uechi K."/>
            <person name="Horii T."/>
            <person name="Iida T."/>
            <person name="Fujita J."/>
            <person name="Nakamura S."/>
        </authorList>
    </citation>
    <scope>NUCLEOTIDE SEQUENCE [LARGE SCALE GENOMIC DNA]</scope>
    <source>
        <strain evidence="5 6">JCM 14738</strain>
    </source>
</reference>